<dbReference type="CDD" id="cd00338">
    <property type="entry name" value="Ser_Recombinase"/>
    <property type="match status" value="1"/>
</dbReference>
<dbReference type="Pfam" id="PF13408">
    <property type="entry name" value="Zn_ribbon_recom"/>
    <property type="match status" value="1"/>
</dbReference>
<evidence type="ECO:0000256" key="1">
    <source>
        <dbReference type="SAM" id="Coils"/>
    </source>
</evidence>
<sequence>MCTKGSDLGHESSTLCPCQVSTLEQAEEGYSINEQKDKLKKYCDIKDWTVVKIYSDPGFSGSNINRPSMQQLIEDADTGLYDAVLVYKLDRLSRSQKDTLYLIEDVFQKNNIHFISLTENFDTSTPFGKAMIGILSVFAQLEREQIKERMMLGKVGRAKAGKITAWSNIPFGYIKHKDTYEIDPLRADIVRDIYKRYLEGKSITRIFQELNEEGHIGKNVNWSYRTVRQILGNATYTGVVNFKGKTYPATFSGIISKEDYDEVQRQLKIRQLEVEKKYYSRPFQSKYMLSGLLKCGYCHSTLVINKSHRKNKAPRWRYNCPSNEGKRHSRTYARYPHGCSFKYIYRDEVERMVIEEIKKLSLDPESIKAKPAKKKANVNVEAIKKELAAIKRKQDKLVDLYLLSDNLNLEELNKRSQELKNQQKALEAKLEPVENETENIIQFKKILEKATDIDSLTYEQQKTLVNQLIKSIDVTNDDLTINWNF</sequence>
<dbReference type="PROSITE" id="PS51736">
    <property type="entry name" value="RECOMBINASES_3"/>
    <property type="match status" value="1"/>
</dbReference>
<feature type="domain" description="Recombinase" evidence="3">
    <location>
        <begin position="170"/>
        <end position="273"/>
    </location>
</feature>
<gene>
    <name evidence="4" type="ORF">FOD75_07705</name>
</gene>
<dbReference type="PANTHER" id="PTHR30461:SF23">
    <property type="entry name" value="DNA RECOMBINASE-RELATED"/>
    <property type="match status" value="1"/>
</dbReference>
<feature type="domain" description="Resolvase/invertase-type recombinase catalytic" evidence="2">
    <location>
        <begin position="13"/>
        <end position="161"/>
    </location>
</feature>
<dbReference type="Gene3D" id="3.90.1750.20">
    <property type="entry name" value="Putative Large Serine Recombinase, Chain B, Domain 2"/>
    <property type="match status" value="1"/>
</dbReference>
<dbReference type="SUPFAM" id="SSF53041">
    <property type="entry name" value="Resolvase-like"/>
    <property type="match status" value="1"/>
</dbReference>
<dbReference type="InterPro" id="IPR036162">
    <property type="entry name" value="Resolvase-like_N_sf"/>
</dbReference>
<evidence type="ECO:0000259" key="3">
    <source>
        <dbReference type="PROSITE" id="PS51737"/>
    </source>
</evidence>
<dbReference type="PROSITE" id="PS51737">
    <property type="entry name" value="RECOMBINASE_DNA_BIND"/>
    <property type="match status" value="1"/>
</dbReference>
<dbReference type="InterPro" id="IPR011109">
    <property type="entry name" value="DNA_bind_recombinase_dom"/>
</dbReference>
<dbReference type="InterPro" id="IPR050639">
    <property type="entry name" value="SSR_resolvase"/>
</dbReference>
<name>A0A517D6H2_LIMRT</name>
<dbReference type="Gene3D" id="3.40.50.1390">
    <property type="entry name" value="Resolvase, N-terminal catalytic domain"/>
    <property type="match status" value="1"/>
</dbReference>
<feature type="coiled-coil region" evidence="1">
    <location>
        <begin position="373"/>
        <end position="436"/>
    </location>
</feature>
<dbReference type="SMART" id="SM00857">
    <property type="entry name" value="Resolvase"/>
    <property type="match status" value="1"/>
</dbReference>
<dbReference type="Proteomes" id="UP000316394">
    <property type="component" value="Chromosome"/>
</dbReference>
<dbReference type="PANTHER" id="PTHR30461">
    <property type="entry name" value="DNA-INVERTASE FROM LAMBDOID PROPHAGE"/>
    <property type="match status" value="1"/>
</dbReference>
<evidence type="ECO:0000259" key="2">
    <source>
        <dbReference type="PROSITE" id="PS51736"/>
    </source>
</evidence>
<dbReference type="GO" id="GO:0003677">
    <property type="term" value="F:DNA binding"/>
    <property type="evidence" value="ECO:0007669"/>
    <property type="project" value="InterPro"/>
</dbReference>
<evidence type="ECO:0000313" key="4">
    <source>
        <dbReference type="EMBL" id="QDR72953.1"/>
    </source>
</evidence>
<dbReference type="RefSeq" id="WP_144227417.1">
    <property type="nucleotide sequence ID" value="NZ_CP041676.1"/>
</dbReference>
<dbReference type="AlphaFoldDB" id="A0A517D6H2"/>
<dbReference type="GO" id="GO:0000150">
    <property type="term" value="F:DNA strand exchange activity"/>
    <property type="evidence" value="ECO:0007669"/>
    <property type="project" value="InterPro"/>
</dbReference>
<dbReference type="InterPro" id="IPR038109">
    <property type="entry name" value="DNA_bind_recomb_sf"/>
</dbReference>
<organism evidence="4 5">
    <name type="scientific">Limosilactobacillus reuteri</name>
    <name type="common">Lactobacillus reuteri</name>
    <dbReference type="NCBI Taxonomy" id="1598"/>
    <lineage>
        <taxon>Bacteria</taxon>
        <taxon>Bacillati</taxon>
        <taxon>Bacillota</taxon>
        <taxon>Bacilli</taxon>
        <taxon>Lactobacillales</taxon>
        <taxon>Lactobacillaceae</taxon>
        <taxon>Limosilactobacillus</taxon>
    </lineage>
</organism>
<dbReference type="Pfam" id="PF07508">
    <property type="entry name" value="Recombinase"/>
    <property type="match status" value="1"/>
</dbReference>
<accession>A0A517D6H2</accession>
<protein>
    <submittedName>
        <fullName evidence="4">Recombinase family protein</fullName>
    </submittedName>
</protein>
<reference evidence="4 5" key="1">
    <citation type="submission" date="2019-07" db="EMBL/GenBank/DDBJ databases">
        <title>Gastrointestinal microbiota of Peromyscus leucopus, the white-footed mouse.</title>
        <authorList>
            <person name="Milovic A."/>
            <person name="Bassam K."/>
            <person name="Barbour A.G."/>
        </authorList>
    </citation>
    <scope>NUCLEOTIDE SEQUENCE [LARGE SCALE GENOMIC DNA]</scope>
    <source>
        <strain evidence="4 5">LL7</strain>
    </source>
</reference>
<evidence type="ECO:0000313" key="5">
    <source>
        <dbReference type="Proteomes" id="UP000316394"/>
    </source>
</evidence>
<dbReference type="EMBL" id="CP041676">
    <property type="protein sequence ID" value="QDR72953.1"/>
    <property type="molecule type" value="Genomic_DNA"/>
</dbReference>
<keyword evidence="1" id="KW-0175">Coiled coil</keyword>
<dbReference type="InterPro" id="IPR006119">
    <property type="entry name" value="Resolv_N"/>
</dbReference>
<dbReference type="InterPro" id="IPR025827">
    <property type="entry name" value="Zn_ribbon_recom_dom"/>
</dbReference>
<dbReference type="Pfam" id="PF00239">
    <property type="entry name" value="Resolvase"/>
    <property type="match status" value="1"/>
</dbReference>
<proteinExistence type="predicted"/>